<dbReference type="InterPro" id="IPR050498">
    <property type="entry name" value="Ycf3"/>
</dbReference>
<dbReference type="SMART" id="SM00028">
    <property type="entry name" value="TPR"/>
    <property type="match status" value="4"/>
</dbReference>
<protein>
    <submittedName>
        <fullName evidence="4">Flp pilus assembly protein TadD</fullName>
    </submittedName>
</protein>
<dbReference type="PANTHER" id="PTHR44858">
    <property type="entry name" value="TETRATRICOPEPTIDE REPEAT PROTEIN 6"/>
    <property type="match status" value="1"/>
</dbReference>
<proteinExistence type="predicted"/>
<dbReference type="InterPro" id="IPR011990">
    <property type="entry name" value="TPR-like_helical_dom_sf"/>
</dbReference>
<dbReference type="AlphaFoldDB" id="A0A2V2YWF5"/>
<dbReference type="InterPro" id="IPR019734">
    <property type="entry name" value="TPR_rpt"/>
</dbReference>
<accession>A0A2V2YWF5</accession>
<dbReference type="SUPFAM" id="SSF48452">
    <property type="entry name" value="TPR-like"/>
    <property type="match status" value="2"/>
</dbReference>
<name>A0A2V2YWF5_9BACL</name>
<gene>
    <name evidence="4" type="ORF">DFQ01_10723</name>
</gene>
<evidence type="ECO:0000313" key="5">
    <source>
        <dbReference type="Proteomes" id="UP000246635"/>
    </source>
</evidence>
<dbReference type="RefSeq" id="WP_110044035.1">
    <property type="nucleotide sequence ID" value="NZ_CP054612.1"/>
</dbReference>
<evidence type="ECO:0000256" key="3">
    <source>
        <dbReference type="PROSITE-ProRule" id="PRU00339"/>
    </source>
</evidence>
<dbReference type="EMBL" id="QGTQ01000007">
    <property type="protein sequence ID" value="PWW03129.1"/>
    <property type="molecule type" value="Genomic_DNA"/>
</dbReference>
<sequence>MTKKQRAVVSGRLAKIIPIQWDATYFFERAVRSLDRYHYDKALKNFRRAAQFEPDNPVNHCNMAGILSELGNYEESNRILKWIVDELDPTMTECHFYMANNYANMEMYEAAEDSLVQYLEEDDEGHFIDEADEMMELLTFELARPTKQANVKSLGGMREHDRARMLLEEGKFAQAVKVLEDIVQRYEDFSSARNNLALAYYYMGQFDKAMATILKVLELDEGNLHALCNLAIFYQHLGEKEKLAELLGLLRKTFPFHQEHSFKLATTLGILGEHEGAYRQFVRLVRTSGSADASVYHYAAVAACQTGRLADAERLWQQCRGFDPQSEVAPYYLDYLAGVRASGGQPAPISYHYHLPFEEQMKLWERLPGEIVPERFKKDPLVRSSFFWALRHGDRQTKLQVIQALGIIGDDEVKEALRAFMKEAGEEDDLKRIALLVLRSLGETAPIEAVFGNEATVIEPQQMPTRLPVWETSWQAVLDEALSRMRTTGYDLVQQHDLLTLWIDFLSRLYPDVPKLGKVQGWAAALEYWTAKMHSRTISFEEVSKKYETSAATVSRHAKRIDEVCGIRDKMRSTNALLQTHHIHMKEHD</sequence>
<dbReference type="Proteomes" id="UP000246635">
    <property type="component" value="Unassembled WGS sequence"/>
</dbReference>
<keyword evidence="2 3" id="KW-0802">TPR repeat</keyword>
<keyword evidence="5" id="KW-1185">Reference proteome</keyword>
<comment type="caution">
    <text evidence="4">The sequence shown here is derived from an EMBL/GenBank/DDBJ whole genome shotgun (WGS) entry which is preliminary data.</text>
</comment>
<organism evidence="4 5">
    <name type="scientific">Paenibacillus cellulosilyticus</name>
    <dbReference type="NCBI Taxonomy" id="375489"/>
    <lineage>
        <taxon>Bacteria</taxon>
        <taxon>Bacillati</taxon>
        <taxon>Bacillota</taxon>
        <taxon>Bacilli</taxon>
        <taxon>Bacillales</taxon>
        <taxon>Paenibacillaceae</taxon>
        <taxon>Paenibacillus</taxon>
    </lineage>
</organism>
<evidence type="ECO:0000256" key="1">
    <source>
        <dbReference type="ARBA" id="ARBA00022737"/>
    </source>
</evidence>
<dbReference type="Gene3D" id="1.25.40.10">
    <property type="entry name" value="Tetratricopeptide repeat domain"/>
    <property type="match status" value="2"/>
</dbReference>
<feature type="repeat" description="TPR" evidence="3">
    <location>
        <begin position="23"/>
        <end position="56"/>
    </location>
</feature>
<evidence type="ECO:0000313" key="4">
    <source>
        <dbReference type="EMBL" id="PWW03129.1"/>
    </source>
</evidence>
<reference evidence="4 5" key="1">
    <citation type="submission" date="2018-05" db="EMBL/GenBank/DDBJ databases">
        <title>Genomic Encyclopedia of Type Strains, Phase III (KMG-III): the genomes of soil and plant-associated and newly described type strains.</title>
        <authorList>
            <person name="Whitman W."/>
        </authorList>
    </citation>
    <scope>NUCLEOTIDE SEQUENCE [LARGE SCALE GENOMIC DNA]</scope>
    <source>
        <strain evidence="4 5">CECT 5696</strain>
    </source>
</reference>
<dbReference type="PROSITE" id="PS50005">
    <property type="entry name" value="TPR"/>
    <property type="match status" value="2"/>
</dbReference>
<dbReference type="OrthoDB" id="600613at2"/>
<dbReference type="PANTHER" id="PTHR44858:SF1">
    <property type="entry name" value="UDP-N-ACETYLGLUCOSAMINE--PEPTIDE N-ACETYLGLUCOSAMINYLTRANSFERASE SPINDLY-RELATED"/>
    <property type="match status" value="1"/>
</dbReference>
<dbReference type="Pfam" id="PF14559">
    <property type="entry name" value="TPR_19"/>
    <property type="match status" value="1"/>
</dbReference>
<feature type="repeat" description="TPR" evidence="3">
    <location>
        <begin position="190"/>
        <end position="223"/>
    </location>
</feature>
<keyword evidence="1" id="KW-0677">Repeat</keyword>
<evidence type="ECO:0000256" key="2">
    <source>
        <dbReference type="ARBA" id="ARBA00022803"/>
    </source>
</evidence>